<dbReference type="RefSeq" id="WP_254269186.1">
    <property type="nucleotide sequence ID" value="NZ_CP100400.1"/>
</dbReference>
<name>A0ABD5Q4G4_9EURY</name>
<dbReference type="AlphaFoldDB" id="A0ABD5Q4G4"/>
<sequence>MTSKNPDSESERPTLVRAKLRLRVERASVPTLGELEGLKLVVVTDSGGRLAKAILVLLALALWHFGVVPAPW</sequence>
<comment type="caution">
    <text evidence="2">The sequence shown here is derived from an EMBL/GenBank/DDBJ whole genome shotgun (WGS) entry which is preliminary data.</text>
</comment>
<gene>
    <name evidence="2" type="ORF">ACFO9K_12670</name>
</gene>
<dbReference type="Proteomes" id="UP001595945">
    <property type="component" value="Unassembled WGS sequence"/>
</dbReference>
<keyword evidence="1" id="KW-1133">Transmembrane helix</keyword>
<dbReference type="EMBL" id="JBHSHT010000002">
    <property type="protein sequence ID" value="MFC4825111.1"/>
    <property type="molecule type" value="Genomic_DNA"/>
</dbReference>
<proteinExistence type="predicted"/>
<keyword evidence="3" id="KW-1185">Reference proteome</keyword>
<accession>A0ABD5Q4G4</accession>
<feature type="transmembrane region" description="Helical" evidence="1">
    <location>
        <begin position="50"/>
        <end position="70"/>
    </location>
</feature>
<reference evidence="2 3" key="1">
    <citation type="journal article" date="2019" name="Int. J. Syst. Evol. Microbiol.">
        <title>The Global Catalogue of Microorganisms (GCM) 10K type strain sequencing project: providing services to taxonomists for standard genome sequencing and annotation.</title>
        <authorList>
            <consortium name="The Broad Institute Genomics Platform"/>
            <consortium name="The Broad Institute Genome Sequencing Center for Infectious Disease"/>
            <person name="Wu L."/>
            <person name="Ma J."/>
        </authorList>
    </citation>
    <scope>NUCLEOTIDE SEQUENCE [LARGE SCALE GENOMIC DNA]</scope>
    <source>
        <strain evidence="2 3">XZYJ18</strain>
    </source>
</reference>
<keyword evidence="1" id="KW-0472">Membrane</keyword>
<keyword evidence="1" id="KW-0812">Transmembrane</keyword>
<organism evidence="2 3">
    <name type="scientific">Halorussus aquaticus</name>
    <dbReference type="NCBI Taxonomy" id="2953748"/>
    <lineage>
        <taxon>Archaea</taxon>
        <taxon>Methanobacteriati</taxon>
        <taxon>Methanobacteriota</taxon>
        <taxon>Stenosarchaea group</taxon>
        <taxon>Halobacteria</taxon>
        <taxon>Halobacteriales</taxon>
        <taxon>Haladaptataceae</taxon>
        <taxon>Halorussus</taxon>
    </lineage>
</organism>
<protein>
    <submittedName>
        <fullName evidence="2">Uncharacterized protein</fullName>
    </submittedName>
</protein>
<evidence type="ECO:0000313" key="3">
    <source>
        <dbReference type="Proteomes" id="UP001595945"/>
    </source>
</evidence>
<evidence type="ECO:0000313" key="2">
    <source>
        <dbReference type="EMBL" id="MFC4825111.1"/>
    </source>
</evidence>
<dbReference type="GeneID" id="73044180"/>
<evidence type="ECO:0000256" key="1">
    <source>
        <dbReference type="SAM" id="Phobius"/>
    </source>
</evidence>